<organism evidence="2 3">
    <name type="scientific">Nannocystis pusilla</name>
    <dbReference type="NCBI Taxonomy" id="889268"/>
    <lineage>
        <taxon>Bacteria</taxon>
        <taxon>Pseudomonadati</taxon>
        <taxon>Myxococcota</taxon>
        <taxon>Polyangia</taxon>
        <taxon>Nannocystales</taxon>
        <taxon>Nannocystaceae</taxon>
        <taxon>Nannocystis</taxon>
    </lineage>
</organism>
<gene>
    <name evidence="2" type="ORF">OV079_07060</name>
</gene>
<proteinExistence type="predicted"/>
<reference evidence="2" key="1">
    <citation type="submission" date="2022-11" db="EMBL/GenBank/DDBJ databases">
        <title>Minimal conservation of predation-associated metabolite biosynthetic gene clusters underscores biosynthetic potential of Myxococcota including descriptions for ten novel species: Archangium lansinium sp. nov., Myxococcus landrumus sp. nov., Nannocystis bai.</title>
        <authorList>
            <person name="Ahearne A."/>
            <person name="Stevens C."/>
            <person name="Phillips K."/>
        </authorList>
    </citation>
    <scope>NUCLEOTIDE SEQUENCE</scope>
    <source>
        <strain evidence="2">Na p29</strain>
    </source>
</reference>
<feature type="region of interest" description="Disordered" evidence="1">
    <location>
        <begin position="1"/>
        <end position="41"/>
    </location>
</feature>
<dbReference type="Proteomes" id="UP001150924">
    <property type="component" value="Unassembled WGS sequence"/>
</dbReference>
<name>A0A9X3ELG1_9BACT</name>
<accession>A0A9X3ELG1</accession>
<evidence type="ECO:0000256" key="1">
    <source>
        <dbReference type="SAM" id="MobiDB-lite"/>
    </source>
</evidence>
<evidence type="ECO:0000313" key="2">
    <source>
        <dbReference type="EMBL" id="MCY1005334.1"/>
    </source>
</evidence>
<dbReference type="RefSeq" id="WP_267766985.1">
    <property type="nucleotide sequence ID" value="NZ_JAPNKE010000002.1"/>
</dbReference>
<keyword evidence="3" id="KW-1185">Reference proteome</keyword>
<evidence type="ECO:0000313" key="3">
    <source>
        <dbReference type="Proteomes" id="UP001150924"/>
    </source>
</evidence>
<dbReference type="EMBL" id="JAPNKE010000002">
    <property type="protein sequence ID" value="MCY1005334.1"/>
    <property type="molecule type" value="Genomic_DNA"/>
</dbReference>
<sequence>MRSASVSWTWPPPVRSGSPTRATTLPVLSTISRRSPVRRAP</sequence>
<feature type="compositionally biased region" description="Polar residues" evidence="1">
    <location>
        <begin position="17"/>
        <end position="33"/>
    </location>
</feature>
<comment type="caution">
    <text evidence="2">The sequence shown here is derived from an EMBL/GenBank/DDBJ whole genome shotgun (WGS) entry which is preliminary data.</text>
</comment>
<dbReference type="AlphaFoldDB" id="A0A9X3ELG1"/>
<protein>
    <submittedName>
        <fullName evidence="2">Uncharacterized protein</fullName>
    </submittedName>
</protein>